<dbReference type="GO" id="GO:0006004">
    <property type="term" value="P:fucose metabolic process"/>
    <property type="evidence" value="ECO:0007669"/>
    <property type="project" value="TreeGrafter"/>
</dbReference>
<sequence length="99" mass="11185">VVNDRWGSGIPCQHGDFYTCSDHYNPGHLVTHKWENCFTIDKGSWGYVRTSSANDYLTIEEILYQIITTVSTGGNVLINVGPTSYGKIAPIFEERLRQM</sequence>
<evidence type="ECO:0000256" key="3">
    <source>
        <dbReference type="ARBA" id="ARBA00022729"/>
    </source>
</evidence>
<evidence type="ECO:0000313" key="8">
    <source>
        <dbReference type="Proteomes" id="UP000681967"/>
    </source>
</evidence>
<evidence type="ECO:0000256" key="5">
    <source>
        <dbReference type="ARBA" id="ARBA00023295"/>
    </source>
</evidence>
<organism evidence="7 8">
    <name type="scientific">Rotaria magnacalcarata</name>
    <dbReference type="NCBI Taxonomy" id="392030"/>
    <lineage>
        <taxon>Eukaryota</taxon>
        <taxon>Metazoa</taxon>
        <taxon>Spiralia</taxon>
        <taxon>Gnathifera</taxon>
        <taxon>Rotifera</taxon>
        <taxon>Eurotatoria</taxon>
        <taxon>Bdelloidea</taxon>
        <taxon>Philodinida</taxon>
        <taxon>Philodinidae</taxon>
        <taxon>Rotaria</taxon>
    </lineage>
</organism>
<dbReference type="GO" id="GO:0005764">
    <property type="term" value="C:lysosome"/>
    <property type="evidence" value="ECO:0007669"/>
    <property type="project" value="TreeGrafter"/>
</dbReference>
<dbReference type="InterPro" id="IPR000933">
    <property type="entry name" value="Glyco_hydro_29"/>
</dbReference>
<dbReference type="Pfam" id="PF01120">
    <property type="entry name" value="Alpha_L_fucos"/>
    <property type="match status" value="1"/>
</dbReference>
<dbReference type="GO" id="GO:0004560">
    <property type="term" value="F:alpha-L-fucosidase activity"/>
    <property type="evidence" value="ECO:0007669"/>
    <property type="project" value="UniProtKB-EC"/>
</dbReference>
<proteinExistence type="inferred from homology"/>
<dbReference type="SUPFAM" id="SSF51445">
    <property type="entry name" value="(Trans)glycosidases"/>
    <property type="match status" value="1"/>
</dbReference>
<dbReference type="GO" id="GO:0016139">
    <property type="term" value="P:glycoside catabolic process"/>
    <property type="evidence" value="ECO:0007669"/>
    <property type="project" value="TreeGrafter"/>
</dbReference>
<reference evidence="7" key="1">
    <citation type="submission" date="2021-02" db="EMBL/GenBank/DDBJ databases">
        <authorList>
            <person name="Nowell W R."/>
        </authorList>
    </citation>
    <scope>NUCLEOTIDE SEQUENCE</scope>
</reference>
<evidence type="ECO:0000313" key="7">
    <source>
        <dbReference type="EMBL" id="CAF5164254.1"/>
    </source>
</evidence>
<accession>A0A8S3GIB1</accession>
<dbReference type="InterPro" id="IPR057739">
    <property type="entry name" value="Glyco_hydro_29_N"/>
</dbReference>
<keyword evidence="3" id="KW-0732">Signal</keyword>
<evidence type="ECO:0000259" key="6">
    <source>
        <dbReference type="Pfam" id="PF01120"/>
    </source>
</evidence>
<evidence type="ECO:0000256" key="1">
    <source>
        <dbReference type="ARBA" id="ARBA00007951"/>
    </source>
</evidence>
<name>A0A8S3GIB1_9BILA</name>
<evidence type="ECO:0000256" key="4">
    <source>
        <dbReference type="ARBA" id="ARBA00022801"/>
    </source>
</evidence>
<dbReference type="AlphaFoldDB" id="A0A8S3GIB1"/>
<feature type="domain" description="Glycoside hydrolase family 29 N-terminal" evidence="6">
    <location>
        <begin position="1"/>
        <end position="99"/>
    </location>
</feature>
<comment type="caution">
    <text evidence="7">The sequence shown here is derived from an EMBL/GenBank/DDBJ whole genome shotgun (WGS) entry which is preliminary data.</text>
</comment>
<keyword evidence="4" id="KW-0378">Hydrolase</keyword>
<protein>
    <recommendedName>
        <fullName evidence="2">alpha-L-fucosidase</fullName>
        <ecNumber evidence="2">3.2.1.51</ecNumber>
    </recommendedName>
</protein>
<dbReference type="Proteomes" id="UP000681967">
    <property type="component" value="Unassembled WGS sequence"/>
</dbReference>
<dbReference type="InterPro" id="IPR018526">
    <property type="entry name" value="Glyco_hydro_29_CS"/>
</dbReference>
<evidence type="ECO:0000256" key="2">
    <source>
        <dbReference type="ARBA" id="ARBA00012662"/>
    </source>
</evidence>
<feature type="non-terminal residue" evidence="7">
    <location>
        <position position="99"/>
    </location>
</feature>
<dbReference type="EMBL" id="CAJOBH010270186">
    <property type="protein sequence ID" value="CAF5164254.1"/>
    <property type="molecule type" value="Genomic_DNA"/>
</dbReference>
<dbReference type="Gene3D" id="3.20.20.80">
    <property type="entry name" value="Glycosidases"/>
    <property type="match status" value="1"/>
</dbReference>
<comment type="similarity">
    <text evidence="1">Belongs to the glycosyl hydrolase 29 family.</text>
</comment>
<dbReference type="InterPro" id="IPR017853">
    <property type="entry name" value="GH"/>
</dbReference>
<dbReference type="EC" id="3.2.1.51" evidence="2"/>
<dbReference type="PANTHER" id="PTHR10030">
    <property type="entry name" value="ALPHA-L-FUCOSIDASE"/>
    <property type="match status" value="1"/>
</dbReference>
<keyword evidence="5" id="KW-0326">Glycosidase</keyword>
<dbReference type="PANTHER" id="PTHR10030:SF37">
    <property type="entry name" value="ALPHA-L-FUCOSIDASE-RELATED"/>
    <property type="match status" value="1"/>
</dbReference>
<feature type="non-terminal residue" evidence="7">
    <location>
        <position position="1"/>
    </location>
</feature>
<dbReference type="SMART" id="SM00812">
    <property type="entry name" value="Alpha_L_fucos"/>
    <property type="match status" value="1"/>
</dbReference>
<dbReference type="PROSITE" id="PS00385">
    <property type="entry name" value="ALPHA_L_FUCOSIDASE"/>
    <property type="match status" value="1"/>
</dbReference>
<gene>
    <name evidence="7" type="ORF">BYL167_LOCUS75454</name>
</gene>